<reference evidence="1 2" key="1">
    <citation type="submission" date="2020-08" db="EMBL/GenBank/DDBJ databases">
        <title>Genomic Encyclopedia of Type Strains, Phase IV (KMG-IV): sequencing the most valuable type-strain genomes for metagenomic binning, comparative biology and taxonomic classification.</title>
        <authorList>
            <person name="Goeker M."/>
        </authorList>
    </citation>
    <scope>NUCLEOTIDE SEQUENCE [LARGE SCALE GENOMIC DNA]</scope>
    <source>
        <strain evidence="1 2">DSM 103733</strain>
    </source>
</reference>
<name>A0A841JYR7_9BACT</name>
<keyword evidence="2" id="KW-1185">Reference proteome</keyword>
<dbReference type="EMBL" id="JACHEK010000003">
    <property type="protein sequence ID" value="MBB6143578.1"/>
    <property type="molecule type" value="Genomic_DNA"/>
</dbReference>
<gene>
    <name evidence="1" type="ORF">HNQ77_001527</name>
</gene>
<accession>A0A841JYR7</accession>
<dbReference type="AlphaFoldDB" id="A0A841JYR7"/>
<proteinExistence type="predicted"/>
<protein>
    <submittedName>
        <fullName evidence="1">Uncharacterized protein</fullName>
    </submittedName>
</protein>
<sequence length="413" mass="44207">MPPIFHGPAKPTPSAPTPMADLSAYPILTEEVGYPPSPLAKPSGGGRIDGGGGASSIGQIANHAISAVLGWKPRSDDPKAFLGALTQSFTLTEVEGHVESKWIARSYAVQTDLSGGITGAQASLYARAKEAMDQSLPLLDGLYALDPTAEQEDVVAYRDVVRTQLTQLVDEFGFVGGPRVPRVNTYFGLLLNSPAIFNPSALVQSNSDLINGSLGQLRQLYGVYTVNSVTAAQNSFVNTVDDEQNTTNFRILSDYVTSLAQSWINNYGFFGVGTTTPFFGTQLVLISRQLSVISEDVDEVRFTMDSVFIGPSERQTLQVNFGGGNILFFEDFAKWVQGFVADEAPPLVQEGGIYAVRYTVVPVITQLQTLAAGCMTAPNPGLPAGFFTPRVQLALQQLSDDLAQLLTLVSAIT</sequence>
<dbReference type="Proteomes" id="UP000538666">
    <property type="component" value="Unassembled WGS sequence"/>
</dbReference>
<organism evidence="1 2">
    <name type="scientific">Silvibacterium bohemicum</name>
    <dbReference type="NCBI Taxonomy" id="1577686"/>
    <lineage>
        <taxon>Bacteria</taxon>
        <taxon>Pseudomonadati</taxon>
        <taxon>Acidobacteriota</taxon>
        <taxon>Terriglobia</taxon>
        <taxon>Terriglobales</taxon>
        <taxon>Acidobacteriaceae</taxon>
        <taxon>Silvibacterium</taxon>
    </lineage>
</organism>
<dbReference type="RefSeq" id="WP_156185857.1">
    <property type="nucleotide sequence ID" value="NZ_JACHEK010000003.1"/>
</dbReference>
<comment type="caution">
    <text evidence="1">The sequence shown here is derived from an EMBL/GenBank/DDBJ whole genome shotgun (WGS) entry which is preliminary data.</text>
</comment>
<dbReference type="OrthoDB" id="581347at2"/>
<evidence type="ECO:0000313" key="1">
    <source>
        <dbReference type="EMBL" id="MBB6143578.1"/>
    </source>
</evidence>
<evidence type="ECO:0000313" key="2">
    <source>
        <dbReference type="Proteomes" id="UP000538666"/>
    </source>
</evidence>